<reference evidence="3 4" key="1">
    <citation type="submission" date="2016-08" db="EMBL/GenBank/DDBJ databases">
        <authorList>
            <person name="Seilhamer J.J."/>
        </authorList>
    </citation>
    <scope>NUCLEOTIDE SEQUENCE [LARGE SCALE GENOMIC DNA]</scope>
    <source>
        <strain evidence="3 4">PH27A</strain>
    </source>
</reference>
<comment type="similarity">
    <text evidence="1 2">Belongs to the UPF0250 family.</text>
</comment>
<dbReference type="InterPro" id="IPR007454">
    <property type="entry name" value="UPF0250_YbeD-like"/>
</dbReference>
<dbReference type="Proteomes" id="UP000094291">
    <property type="component" value="Unassembled WGS sequence"/>
</dbReference>
<gene>
    <name evidence="3" type="ORF">BFW38_10775</name>
</gene>
<dbReference type="InterPro" id="IPR027471">
    <property type="entry name" value="YbeD-like_sf"/>
</dbReference>
<sequence length="102" mass="11186">MSKPAAAPLQVQADPQTGEAEVEFPCAYPLKVVGRGDPDFKRCILDVMTAEGTHYHEESISIVDSRNGRFQSVRITITAESRDHLNQVHAALKATGRVQIVL</sequence>
<dbReference type="STRING" id="197479.BFW38_10775"/>
<evidence type="ECO:0000313" key="4">
    <source>
        <dbReference type="Proteomes" id="UP000094291"/>
    </source>
</evidence>
<dbReference type="AlphaFoldDB" id="A0A1E2VAR4"/>
<proteinExistence type="inferred from homology"/>
<name>A0A1E2VAR4_9GAMM</name>
<keyword evidence="4" id="KW-1185">Reference proteome</keyword>
<dbReference type="Gene3D" id="3.30.70.260">
    <property type="match status" value="1"/>
</dbReference>
<protein>
    <recommendedName>
        <fullName evidence="2">UPF0250 protein BFW38_10775</fullName>
    </recommendedName>
</protein>
<accession>A0A1E2VAR4</accession>
<organism evidence="3 4">
    <name type="scientific">Terasakiispira papahanaumokuakeensis</name>
    <dbReference type="NCBI Taxonomy" id="197479"/>
    <lineage>
        <taxon>Bacteria</taxon>
        <taxon>Pseudomonadati</taxon>
        <taxon>Pseudomonadota</taxon>
        <taxon>Gammaproteobacteria</taxon>
        <taxon>Oceanospirillales</taxon>
        <taxon>Terasakiispira</taxon>
    </lineage>
</organism>
<dbReference type="OrthoDB" id="9793424at2"/>
<dbReference type="Pfam" id="PF04359">
    <property type="entry name" value="DUF493"/>
    <property type="match status" value="1"/>
</dbReference>
<dbReference type="SUPFAM" id="SSF117991">
    <property type="entry name" value="YbeD/HP0495-like"/>
    <property type="match status" value="1"/>
</dbReference>
<dbReference type="PANTHER" id="PTHR38036:SF1">
    <property type="entry name" value="UPF0250 PROTEIN YBED"/>
    <property type="match status" value="1"/>
</dbReference>
<dbReference type="EMBL" id="MDTQ01000001">
    <property type="protein sequence ID" value="ODC03952.1"/>
    <property type="molecule type" value="Genomic_DNA"/>
</dbReference>
<evidence type="ECO:0000256" key="1">
    <source>
        <dbReference type="ARBA" id="ARBA00008460"/>
    </source>
</evidence>
<evidence type="ECO:0000313" key="3">
    <source>
        <dbReference type="EMBL" id="ODC03952.1"/>
    </source>
</evidence>
<dbReference type="PANTHER" id="PTHR38036">
    <property type="entry name" value="UPF0250 PROTEIN YBED"/>
    <property type="match status" value="1"/>
</dbReference>
<dbReference type="RefSeq" id="WP_068998626.1">
    <property type="nucleotide sequence ID" value="NZ_MDTQ01000001.1"/>
</dbReference>
<evidence type="ECO:0000256" key="2">
    <source>
        <dbReference type="HAMAP-Rule" id="MF_00659"/>
    </source>
</evidence>
<comment type="caution">
    <text evidence="3">The sequence shown here is derived from an EMBL/GenBank/DDBJ whole genome shotgun (WGS) entry which is preliminary data.</text>
</comment>
<dbReference type="HAMAP" id="MF_00659">
    <property type="entry name" value="UPF0250"/>
    <property type="match status" value="1"/>
</dbReference>
<dbReference type="GO" id="GO:0005829">
    <property type="term" value="C:cytosol"/>
    <property type="evidence" value="ECO:0007669"/>
    <property type="project" value="TreeGrafter"/>
</dbReference>